<reference evidence="2 5" key="1">
    <citation type="submission" date="2018-09" db="EMBL/GenBank/DDBJ databases">
        <title>Roseomonas sp. nov., isolated from feces of Tibetan antelopes in the Qinghai-Tibet plateau, China.</title>
        <authorList>
            <person name="Tian Z."/>
        </authorList>
    </citation>
    <scope>NUCLEOTIDE SEQUENCE [LARGE SCALE GENOMIC DNA]</scope>
    <source>
        <strain evidence="3 4">Z23</strain>
        <strain evidence="2 5">Z24</strain>
    </source>
</reference>
<accession>A0A3A9JBN0</accession>
<keyword evidence="4" id="KW-1185">Reference proteome</keyword>
<organism evidence="2 5">
    <name type="scientific">Teichococcus wenyumeiae</name>
    <dbReference type="NCBI Taxonomy" id="2478470"/>
    <lineage>
        <taxon>Bacteria</taxon>
        <taxon>Pseudomonadati</taxon>
        <taxon>Pseudomonadota</taxon>
        <taxon>Alphaproteobacteria</taxon>
        <taxon>Acetobacterales</taxon>
        <taxon>Roseomonadaceae</taxon>
        <taxon>Roseomonas</taxon>
    </lineage>
</organism>
<evidence type="ECO:0000313" key="3">
    <source>
        <dbReference type="EMBL" id="RMI24846.1"/>
    </source>
</evidence>
<dbReference type="RefSeq" id="WP_120640280.1">
    <property type="nucleotide sequence ID" value="NZ_RAQU01000185.1"/>
</dbReference>
<proteinExistence type="predicted"/>
<protein>
    <submittedName>
        <fullName evidence="2">Uncharacterized protein</fullName>
    </submittedName>
</protein>
<feature type="transmembrane region" description="Helical" evidence="1">
    <location>
        <begin position="60"/>
        <end position="80"/>
    </location>
</feature>
<evidence type="ECO:0000313" key="4">
    <source>
        <dbReference type="Proteomes" id="UP000274097"/>
    </source>
</evidence>
<keyword evidence="1" id="KW-1133">Transmembrane helix</keyword>
<keyword evidence="1" id="KW-0472">Membrane</keyword>
<dbReference type="OrthoDB" id="8480985at2"/>
<dbReference type="InParanoid" id="A0A3A9JBN0"/>
<sequence>MKGLLQVLAVMIGFLVASGEIARRWGDAHFIPLALDDLCVSAALFWAAWRARDHGPAPLVAGWGLYSGLMLMLLMVNANYLINDMPKAGRVFYSIILAAMLGLGLWATWRALRLTEEETRR</sequence>
<dbReference type="Proteomes" id="UP000278036">
    <property type="component" value="Unassembled WGS sequence"/>
</dbReference>
<comment type="caution">
    <text evidence="2">The sequence shown here is derived from an EMBL/GenBank/DDBJ whole genome shotgun (WGS) entry which is preliminary data.</text>
</comment>
<dbReference type="AlphaFoldDB" id="A0A3A9JBN0"/>
<dbReference type="Proteomes" id="UP000274097">
    <property type="component" value="Unassembled WGS sequence"/>
</dbReference>
<gene>
    <name evidence="2" type="ORF">D6Z83_21585</name>
    <name evidence="3" type="ORF">EBE87_11950</name>
</gene>
<dbReference type="EMBL" id="RFLX01000007">
    <property type="protein sequence ID" value="RMI24846.1"/>
    <property type="molecule type" value="Genomic_DNA"/>
</dbReference>
<keyword evidence="1" id="KW-0812">Transmembrane</keyword>
<feature type="transmembrane region" description="Helical" evidence="1">
    <location>
        <begin position="29"/>
        <end position="48"/>
    </location>
</feature>
<dbReference type="EMBL" id="RAQU01000185">
    <property type="protein sequence ID" value="RKK02093.1"/>
    <property type="molecule type" value="Genomic_DNA"/>
</dbReference>
<evidence type="ECO:0000313" key="5">
    <source>
        <dbReference type="Proteomes" id="UP000278036"/>
    </source>
</evidence>
<name>A0A3A9JBN0_9PROT</name>
<feature type="transmembrane region" description="Helical" evidence="1">
    <location>
        <begin position="92"/>
        <end position="112"/>
    </location>
</feature>
<evidence type="ECO:0000313" key="2">
    <source>
        <dbReference type="EMBL" id="RKK02093.1"/>
    </source>
</evidence>
<evidence type="ECO:0000256" key="1">
    <source>
        <dbReference type="SAM" id="Phobius"/>
    </source>
</evidence>